<evidence type="ECO:0000313" key="2">
    <source>
        <dbReference type="EMBL" id="KAH3884497.1"/>
    </source>
</evidence>
<comment type="caution">
    <text evidence="2">The sequence shown here is derived from an EMBL/GenBank/DDBJ whole genome shotgun (WGS) entry which is preliminary data.</text>
</comment>
<sequence length="66" mass="7363">MPSSTWRQVVHTQGVKISRDPSESGRTKRKEVSVNNSKTRAAKVKAQEEYTKANRSEVLEQTSGTS</sequence>
<gene>
    <name evidence="2" type="ORF">DPMN_008478</name>
</gene>
<feature type="compositionally biased region" description="Polar residues" evidence="1">
    <location>
        <begin position="1"/>
        <end position="11"/>
    </location>
</feature>
<name>A0A9D4MV74_DREPO</name>
<evidence type="ECO:0000256" key="1">
    <source>
        <dbReference type="SAM" id="MobiDB-lite"/>
    </source>
</evidence>
<proteinExistence type="predicted"/>
<feature type="region of interest" description="Disordered" evidence="1">
    <location>
        <begin position="1"/>
        <end position="66"/>
    </location>
</feature>
<feature type="compositionally biased region" description="Basic and acidic residues" evidence="1">
    <location>
        <begin position="17"/>
        <end position="32"/>
    </location>
</feature>
<dbReference type="AlphaFoldDB" id="A0A9D4MV74"/>
<organism evidence="2 3">
    <name type="scientific">Dreissena polymorpha</name>
    <name type="common">Zebra mussel</name>
    <name type="synonym">Mytilus polymorpha</name>
    <dbReference type="NCBI Taxonomy" id="45954"/>
    <lineage>
        <taxon>Eukaryota</taxon>
        <taxon>Metazoa</taxon>
        <taxon>Spiralia</taxon>
        <taxon>Lophotrochozoa</taxon>
        <taxon>Mollusca</taxon>
        <taxon>Bivalvia</taxon>
        <taxon>Autobranchia</taxon>
        <taxon>Heteroconchia</taxon>
        <taxon>Euheterodonta</taxon>
        <taxon>Imparidentia</taxon>
        <taxon>Neoheterodontei</taxon>
        <taxon>Myida</taxon>
        <taxon>Dreissenoidea</taxon>
        <taxon>Dreissenidae</taxon>
        <taxon>Dreissena</taxon>
    </lineage>
</organism>
<evidence type="ECO:0000313" key="3">
    <source>
        <dbReference type="Proteomes" id="UP000828390"/>
    </source>
</evidence>
<keyword evidence="3" id="KW-1185">Reference proteome</keyword>
<feature type="compositionally biased region" description="Basic and acidic residues" evidence="1">
    <location>
        <begin position="45"/>
        <end position="58"/>
    </location>
</feature>
<protein>
    <submittedName>
        <fullName evidence="2">Uncharacterized protein</fullName>
    </submittedName>
</protein>
<reference evidence="2" key="1">
    <citation type="journal article" date="2019" name="bioRxiv">
        <title>The Genome of the Zebra Mussel, Dreissena polymorpha: A Resource for Invasive Species Research.</title>
        <authorList>
            <person name="McCartney M.A."/>
            <person name="Auch B."/>
            <person name="Kono T."/>
            <person name="Mallez S."/>
            <person name="Zhang Y."/>
            <person name="Obille A."/>
            <person name="Becker A."/>
            <person name="Abrahante J.E."/>
            <person name="Garbe J."/>
            <person name="Badalamenti J.P."/>
            <person name="Herman A."/>
            <person name="Mangelson H."/>
            <person name="Liachko I."/>
            <person name="Sullivan S."/>
            <person name="Sone E.D."/>
            <person name="Koren S."/>
            <person name="Silverstein K.A.T."/>
            <person name="Beckman K.B."/>
            <person name="Gohl D.M."/>
        </authorList>
    </citation>
    <scope>NUCLEOTIDE SEQUENCE</scope>
    <source>
        <strain evidence="2">Duluth1</strain>
        <tissue evidence="2">Whole animal</tissue>
    </source>
</reference>
<dbReference type="Proteomes" id="UP000828390">
    <property type="component" value="Unassembled WGS sequence"/>
</dbReference>
<dbReference type="EMBL" id="JAIWYP010000001">
    <property type="protein sequence ID" value="KAH3884497.1"/>
    <property type="molecule type" value="Genomic_DNA"/>
</dbReference>
<accession>A0A9D4MV74</accession>
<reference evidence="2" key="2">
    <citation type="submission" date="2020-11" db="EMBL/GenBank/DDBJ databases">
        <authorList>
            <person name="McCartney M.A."/>
            <person name="Auch B."/>
            <person name="Kono T."/>
            <person name="Mallez S."/>
            <person name="Becker A."/>
            <person name="Gohl D.M."/>
            <person name="Silverstein K.A.T."/>
            <person name="Koren S."/>
            <person name="Bechman K.B."/>
            <person name="Herman A."/>
            <person name="Abrahante J.E."/>
            <person name="Garbe J."/>
        </authorList>
    </citation>
    <scope>NUCLEOTIDE SEQUENCE</scope>
    <source>
        <strain evidence="2">Duluth1</strain>
        <tissue evidence="2">Whole animal</tissue>
    </source>
</reference>